<dbReference type="PRINTS" id="PR00420">
    <property type="entry name" value="RNGMNOXGNASE"/>
</dbReference>
<evidence type="ECO:0000313" key="3">
    <source>
        <dbReference type="Proteomes" id="UP001597419"/>
    </source>
</evidence>
<protein>
    <submittedName>
        <fullName evidence="2">NAD(P)/FAD-dependent oxidoreductase</fullName>
        <ecNumber evidence="2">1.-.-.-</ecNumber>
    </submittedName>
</protein>
<proteinExistence type="predicted"/>
<dbReference type="InterPro" id="IPR050407">
    <property type="entry name" value="Geranylgeranyl_reductase"/>
</dbReference>
<keyword evidence="3" id="KW-1185">Reference proteome</keyword>
<dbReference type="EMBL" id="JBHUKU010000024">
    <property type="protein sequence ID" value="MFD2464082.1"/>
    <property type="molecule type" value="Genomic_DNA"/>
</dbReference>
<dbReference type="InterPro" id="IPR036188">
    <property type="entry name" value="FAD/NAD-bd_sf"/>
</dbReference>
<dbReference type="SUPFAM" id="SSF51905">
    <property type="entry name" value="FAD/NAD(P)-binding domain"/>
    <property type="match status" value="1"/>
</dbReference>
<feature type="domain" description="FAD-binding" evidence="1">
    <location>
        <begin position="2"/>
        <end position="324"/>
    </location>
</feature>
<dbReference type="EC" id="1.-.-.-" evidence="2"/>
<keyword evidence="2" id="KW-0560">Oxidoreductase</keyword>
<dbReference type="Pfam" id="PF01494">
    <property type="entry name" value="FAD_binding_3"/>
    <property type="match status" value="1"/>
</dbReference>
<dbReference type="InterPro" id="IPR002938">
    <property type="entry name" value="FAD-bd"/>
</dbReference>
<reference evidence="3" key="1">
    <citation type="journal article" date="2019" name="Int. J. Syst. Evol. Microbiol.">
        <title>The Global Catalogue of Microorganisms (GCM) 10K type strain sequencing project: providing services to taxonomists for standard genome sequencing and annotation.</title>
        <authorList>
            <consortium name="The Broad Institute Genomics Platform"/>
            <consortium name="The Broad Institute Genome Sequencing Center for Infectious Disease"/>
            <person name="Wu L."/>
            <person name="Ma J."/>
        </authorList>
    </citation>
    <scope>NUCLEOTIDE SEQUENCE [LARGE SCALE GENOMIC DNA]</scope>
    <source>
        <strain evidence="3">CGMCC 4.7643</strain>
    </source>
</reference>
<dbReference type="GO" id="GO:0016491">
    <property type="term" value="F:oxidoreductase activity"/>
    <property type="evidence" value="ECO:0007669"/>
    <property type="project" value="UniProtKB-KW"/>
</dbReference>
<evidence type="ECO:0000259" key="1">
    <source>
        <dbReference type="Pfam" id="PF01494"/>
    </source>
</evidence>
<evidence type="ECO:0000313" key="2">
    <source>
        <dbReference type="EMBL" id="MFD2464082.1"/>
    </source>
</evidence>
<dbReference type="PANTHER" id="PTHR42685:SF18">
    <property type="entry name" value="DIGERANYLGERANYLGLYCEROPHOSPHOLIPID REDUCTASE"/>
    <property type="match status" value="1"/>
</dbReference>
<dbReference type="Gene3D" id="3.50.50.60">
    <property type="entry name" value="FAD/NAD(P)-binding domain"/>
    <property type="match status" value="1"/>
</dbReference>
<organism evidence="2 3">
    <name type="scientific">Amycolatopsis samaneae</name>
    <dbReference type="NCBI Taxonomy" id="664691"/>
    <lineage>
        <taxon>Bacteria</taxon>
        <taxon>Bacillati</taxon>
        <taxon>Actinomycetota</taxon>
        <taxon>Actinomycetes</taxon>
        <taxon>Pseudonocardiales</taxon>
        <taxon>Pseudonocardiaceae</taxon>
        <taxon>Amycolatopsis</taxon>
    </lineage>
</organism>
<dbReference type="Proteomes" id="UP001597419">
    <property type="component" value="Unassembled WGS sequence"/>
</dbReference>
<dbReference type="RefSeq" id="WP_345407585.1">
    <property type="nucleotide sequence ID" value="NZ_BAABHG010000023.1"/>
</dbReference>
<name>A0ABW5GT66_9PSEU</name>
<gene>
    <name evidence="2" type="ORF">ACFSYJ_36070</name>
</gene>
<sequence>MYDAIVVGARCAGAPTALLLARAGHRVLLLDKSAYGSDTLSTHLVHQPGVAALARWGVLDHVRASGCPPLDRTRYEVADIRIDGYAGGVAGQRAKFAPRRRVLDALLVDAAVGAGAEFRERCRVTGLRWDGTGRVVGVEGRHGDRTFTESARLVIGADGKRSTVARLVAAPDEVRDPLRTCAYHTYWQDVPADGVELYERPGGCVAAVRTNDETTLVQTYFPQSRFDEVRADARRAYEEQIRVTAPALYERLRDGAPVERLYGTGDQQNFFRQAAGPGWVLVGDAGHHKDSITARGISDAFQQAESLVGEMGNALGGDPARLDAALARFAEDRDATLAPGYQATLNVARLAPPHEQRLALLRAVQSDPELVATYLDMVAGIVSADALYTPKLFALL</sequence>
<dbReference type="PANTHER" id="PTHR42685">
    <property type="entry name" value="GERANYLGERANYL DIPHOSPHATE REDUCTASE"/>
    <property type="match status" value="1"/>
</dbReference>
<comment type="caution">
    <text evidence="2">The sequence shown here is derived from an EMBL/GenBank/DDBJ whole genome shotgun (WGS) entry which is preliminary data.</text>
</comment>
<accession>A0ABW5GT66</accession>